<dbReference type="GeneID" id="28826268"/>
<comment type="caution">
    <text evidence="7">Lacks conserved residue(s) required for the propagation of feature annotation.</text>
</comment>
<feature type="signal peptide" evidence="8">
    <location>
        <begin position="1"/>
        <end position="32"/>
    </location>
</feature>
<evidence type="ECO:0000313" key="9">
    <source>
        <dbReference type="EMBL" id="KUJ06489.1"/>
    </source>
</evidence>
<dbReference type="InterPro" id="IPR009716">
    <property type="entry name" value="Ferroportin-1"/>
</dbReference>
<keyword evidence="5 7" id="KW-1133">Transmembrane helix</keyword>
<dbReference type="GO" id="GO:0005381">
    <property type="term" value="F:iron ion transmembrane transporter activity"/>
    <property type="evidence" value="ECO:0007669"/>
    <property type="project" value="UniProtKB-UniRule"/>
</dbReference>
<evidence type="ECO:0000256" key="7">
    <source>
        <dbReference type="RuleBase" id="RU365065"/>
    </source>
</evidence>
<proteinExistence type="inferred from homology"/>
<feature type="transmembrane region" description="Helical" evidence="7">
    <location>
        <begin position="94"/>
        <end position="117"/>
    </location>
</feature>
<dbReference type="InterPro" id="IPR036259">
    <property type="entry name" value="MFS_trans_sf"/>
</dbReference>
<evidence type="ECO:0000256" key="1">
    <source>
        <dbReference type="ARBA" id="ARBA00004141"/>
    </source>
</evidence>
<name>A0A132B374_MOLSC</name>
<dbReference type="EMBL" id="KQ947446">
    <property type="protein sequence ID" value="KUJ06489.1"/>
    <property type="molecule type" value="Genomic_DNA"/>
</dbReference>
<keyword evidence="4 7" id="KW-0812">Transmembrane</keyword>
<evidence type="ECO:0000256" key="2">
    <source>
        <dbReference type="ARBA" id="ARBA00006279"/>
    </source>
</evidence>
<evidence type="ECO:0000256" key="4">
    <source>
        <dbReference type="ARBA" id="ARBA00022692"/>
    </source>
</evidence>
<dbReference type="GO" id="GO:0016020">
    <property type="term" value="C:membrane"/>
    <property type="evidence" value="ECO:0007669"/>
    <property type="project" value="UniProtKB-SubCell"/>
</dbReference>
<evidence type="ECO:0000256" key="5">
    <source>
        <dbReference type="ARBA" id="ARBA00022989"/>
    </source>
</evidence>
<feature type="chain" id="PRO_5007287811" description="Solute carrier family 40 member" evidence="8">
    <location>
        <begin position="33"/>
        <end position="424"/>
    </location>
</feature>
<reference evidence="9 10" key="1">
    <citation type="submission" date="2015-10" db="EMBL/GenBank/DDBJ databases">
        <title>Full genome of DAOMC 229536 Phialocephala scopiformis, a fungal endophyte of spruce producing the potent anti-insectan compound rugulosin.</title>
        <authorList>
            <consortium name="DOE Joint Genome Institute"/>
            <person name="Walker A.K."/>
            <person name="Frasz S.L."/>
            <person name="Seifert K.A."/>
            <person name="Miller J.D."/>
            <person name="Mondo S.J."/>
            <person name="Labutti K."/>
            <person name="Lipzen A."/>
            <person name="Dockter R."/>
            <person name="Kennedy M."/>
            <person name="Grigoriev I.V."/>
            <person name="Spatafora J.W."/>
        </authorList>
    </citation>
    <scope>NUCLEOTIDE SEQUENCE [LARGE SCALE GENOMIC DNA]</scope>
    <source>
        <strain evidence="9 10">CBS 120377</strain>
    </source>
</reference>
<evidence type="ECO:0000256" key="8">
    <source>
        <dbReference type="SAM" id="SignalP"/>
    </source>
</evidence>
<comment type="function">
    <text evidence="7">May be involved in iron transport and iron homeostasis.</text>
</comment>
<dbReference type="AlphaFoldDB" id="A0A132B374"/>
<feature type="transmembrane region" description="Helical" evidence="7">
    <location>
        <begin position="211"/>
        <end position="236"/>
    </location>
</feature>
<keyword evidence="7" id="KW-0406">Ion transport</keyword>
<dbReference type="Proteomes" id="UP000070700">
    <property type="component" value="Unassembled WGS sequence"/>
</dbReference>
<keyword evidence="8" id="KW-0732">Signal</keyword>
<dbReference type="Pfam" id="PF06963">
    <property type="entry name" value="FPN1"/>
    <property type="match status" value="2"/>
</dbReference>
<dbReference type="RefSeq" id="XP_018060844.1">
    <property type="nucleotide sequence ID" value="XM_018216542.1"/>
</dbReference>
<dbReference type="OrthoDB" id="648861at2759"/>
<dbReference type="PANTHER" id="PTHR11660:SF57">
    <property type="entry name" value="SOLUTE CARRIER FAMILY 40 MEMBER"/>
    <property type="match status" value="1"/>
</dbReference>
<comment type="subcellular location">
    <subcellularLocation>
        <location evidence="1 7">Membrane</location>
        <topology evidence="1 7">Multi-pass membrane protein</topology>
    </subcellularLocation>
</comment>
<keyword evidence="6 7" id="KW-0472">Membrane</keyword>
<evidence type="ECO:0000313" key="10">
    <source>
        <dbReference type="Proteomes" id="UP000070700"/>
    </source>
</evidence>
<feature type="transmembrane region" description="Helical" evidence="7">
    <location>
        <begin position="180"/>
        <end position="205"/>
    </location>
</feature>
<dbReference type="KEGG" id="psco:LY89DRAFT_692462"/>
<feature type="transmembrane region" description="Helical" evidence="7">
    <location>
        <begin position="380"/>
        <end position="400"/>
    </location>
</feature>
<evidence type="ECO:0000256" key="3">
    <source>
        <dbReference type="ARBA" id="ARBA00022448"/>
    </source>
</evidence>
<keyword evidence="3 7" id="KW-0813">Transport</keyword>
<gene>
    <name evidence="9" type="ORF">LY89DRAFT_692462</name>
</gene>
<sequence>MTGQSSSPFSSLSTGCLYGLILLLDVIHDLSAIGNRLSLERDWVPVLVGPITPETTYGLTQVNSVMVRLELLVKLIAPSLLPIIMSTFKSREGWILLLVAITLGMWATEVGCARLVARENPELQEPKKISADPATMEDLEIEDQFVHLKPGISSLPKKIYFVLYQDPAVRLRHFFSVSMWPASISLALLQVTVLAYSATMITYLLQTGFSISIITVARASGAITGLSSTVITPWLVGMLRSRYIHRENTNEDGEDDAAEGKVVRTVGLWGIMFQFPAQIPVVLVLWSLSAALPSEMLSRQTDNSTSSPQILVPIIFFAFLSLSRIGHYMNSLMVQELGQVEIPVSQRSTFAGTEQSFRSLGELGHWAATVVWSDPSQFKWLAMGSLLLVGSSLVIFGSWARKSSSKRRAYESVPLNDFEGEITL</sequence>
<dbReference type="InParanoid" id="A0A132B374"/>
<keyword evidence="10" id="KW-1185">Reference proteome</keyword>
<accession>A0A132B374</accession>
<comment type="similarity">
    <text evidence="2 7">Belongs to the ferroportin (FP) (TC 2.A.100) family. SLC40A subfamily.</text>
</comment>
<dbReference type="SUPFAM" id="SSF103473">
    <property type="entry name" value="MFS general substrate transporter"/>
    <property type="match status" value="1"/>
</dbReference>
<protein>
    <recommendedName>
        <fullName evidence="7">Solute carrier family 40 member</fullName>
    </recommendedName>
</protein>
<organism evidence="9 10">
    <name type="scientific">Mollisia scopiformis</name>
    <name type="common">Conifer needle endophyte fungus</name>
    <name type="synonym">Phialocephala scopiformis</name>
    <dbReference type="NCBI Taxonomy" id="149040"/>
    <lineage>
        <taxon>Eukaryota</taxon>
        <taxon>Fungi</taxon>
        <taxon>Dikarya</taxon>
        <taxon>Ascomycota</taxon>
        <taxon>Pezizomycotina</taxon>
        <taxon>Leotiomycetes</taxon>
        <taxon>Helotiales</taxon>
        <taxon>Mollisiaceae</taxon>
        <taxon>Mollisia</taxon>
    </lineage>
</organism>
<evidence type="ECO:0000256" key="6">
    <source>
        <dbReference type="ARBA" id="ARBA00023136"/>
    </source>
</evidence>
<dbReference type="PANTHER" id="PTHR11660">
    <property type="entry name" value="SOLUTE CARRIER FAMILY 40 MEMBER"/>
    <property type="match status" value="1"/>
</dbReference>